<dbReference type="Proteomes" id="UP000440578">
    <property type="component" value="Unassembled WGS sequence"/>
</dbReference>
<gene>
    <name evidence="5" type="primary">med25</name>
    <name evidence="5" type="ORF">FJT64_023670</name>
</gene>
<accession>A0A6A4W9R1</accession>
<dbReference type="GO" id="GO:0005667">
    <property type="term" value="C:transcription regulator complex"/>
    <property type="evidence" value="ECO:0007669"/>
    <property type="project" value="TreeGrafter"/>
</dbReference>
<feature type="domain" description="Mediator of RNA polymerase II transcription subunit 25 von Willebrand factor type A" evidence="4">
    <location>
        <begin position="27"/>
        <end position="80"/>
    </location>
</feature>
<dbReference type="EMBL" id="VIIS01000841">
    <property type="protein sequence ID" value="KAF0304497.1"/>
    <property type="molecule type" value="Genomic_DNA"/>
</dbReference>
<reference evidence="5 6" key="1">
    <citation type="submission" date="2019-07" db="EMBL/GenBank/DDBJ databases">
        <title>Draft genome assembly of a fouling barnacle, Amphibalanus amphitrite (Darwin, 1854): The first reference genome for Thecostraca.</title>
        <authorList>
            <person name="Kim W."/>
        </authorList>
    </citation>
    <scope>NUCLEOTIDE SEQUENCE [LARGE SCALE GENOMIC DNA]</scope>
    <source>
        <strain evidence="5">SNU_AA5</strain>
        <tissue evidence="5">Soma without cirri and trophi</tissue>
    </source>
</reference>
<dbReference type="PANTHER" id="PTHR12433:SF11">
    <property type="entry name" value="MEDIATOR OF RNA POLYMERASE II TRANSCRIPTION SUBUNIT 25"/>
    <property type="match status" value="1"/>
</dbReference>
<proteinExistence type="inferred from homology"/>
<evidence type="ECO:0000313" key="6">
    <source>
        <dbReference type="Proteomes" id="UP000440578"/>
    </source>
</evidence>
<dbReference type="OrthoDB" id="7690434at2759"/>
<sequence length="273" mass="29808">MMHLAAGEMSIALDRDPYGLEELRTTAVFSEQRSIYFSVMCPRRLGGIQKLFEQAGGDVALNHAKNYTRDPHHLILLNGFSQPPQGAMSQPQMIINMAQMRTTTPPNQRASPVPSQGYQHRPIMVRGQQMMQAGRPTGPAGMQVMSGLRQQGPPNVTVQTPAGQGLMGGPQLWQGQQMGQQQGMTGIPQTSMPQSVGVPAENSVLRSQLNKPPMATNPQQNQVFLQQQQQQQQQQQPGMQQGEWVAVSSGRGDPIGSAVHELFVSAVPVWLVV</sequence>
<evidence type="ECO:0000259" key="4">
    <source>
        <dbReference type="Pfam" id="PF11265"/>
    </source>
</evidence>
<comment type="similarity">
    <text evidence="1">Belongs to the Mediator complex subunit 25 family.</text>
</comment>
<feature type="compositionally biased region" description="Low complexity" evidence="3">
    <location>
        <begin position="219"/>
        <end position="241"/>
    </location>
</feature>
<comment type="caution">
    <text evidence="5">The sequence shown here is derived from an EMBL/GenBank/DDBJ whole genome shotgun (WGS) entry which is preliminary data.</text>
</comment>
<keyword evidence="6" id="KW-1185">Reference proteome</keyword>
<evidence type="ECO:0000313" key="5">
    <source>
        <dbReference type="EMBL" id="KAF0304497.1"/>
    </source>
</evidence>
<dbReference type="AlphaFoldDB" id="A0A6A4W9R1"/>
<evidence type="ECO:0000256" key="3">
    <source>
        <dbReference type="SAM" id="MobiDB-lite"/>
    </source>
</evidence>
<dbReference type="PANTHER" id="PTHR12433">
    <property type="entry name" value="MEDIATOR OF RNA POLYMERASE II TRANSCRIPTION SUBUNIT 25"/>
    <property type="match status" value="1"/>
</dbReference>
<evidence type="ECO:0000256" key="2">
    <source>
        <dbReference type="ARBA" id="ARBA00019694"/>
    </source>
</evidence>
<dbReference type="Pfam" id="PF11265">
    <property type="entry name" value="Med25_VWA"/>
    <property type="match status" value="1"/>
</dbReference>
<protein>
    <recommendedName>
        <fullName evidence="2">Mediator of RNA polymerase II transcription subunit 25</fullName>
    </recommendedName>
</protein>
<feature type="compositionally biased region" description="Polar residues" evidence="3">
    <location>
        <begin position="150"/>
        <end position="162"/>
    </location>
</feature>
<feature type="region of interest" description="Disordered" evidence="3">
    <location>
        <begin position="150"/>
        <end position="248"/>
    </location>
</feature>
<evidence type="ECO:0000256" key="1">
    <source>
        <dbReference type="ARBA" id="ARBA00009102"/>
    </source>
</evidence>
<dbReference type="GO" id="GO:0016592">
    <property type="term" value="C:mediator complex"/>
    <property type="evidence" value="ECO:0007669"/>
    <property type="project" value="TreeGrafter"/>
</dbReference>
<name>A0A6A4W9R1_AMPAM</name>
<feature type="compositionally biased region" description="Low complexity" evidence="3">
    <location>
        <begin position="169"/>
        <end position="186"/>
    </location>
</feature>
<dbReference type="InterPro" id="IPR021419">
    <property type="entry name" value="Mediator_Med25_VWA"/>
</dbReference>
<organism evidence="5 6">
    <name type="scientific">Amphibalanus amphitrite</name>
    <name type="common">Striped barnacle</name>
    <name type="synonym">Balanus amphitrite</name>
    <dbReference type="NCBI Taxonomy" id="1232801"/>
    <lineage>
        <taxon>Eukaryota</taxon>
        <taxon>Metazoa</taxon>
        <taxon>Ecdysozoa</taxon>
        <taxon>Arthropoda</taxon>
        <taxon>Crustacea</taxon>
        <taxon>Multicrustacea</taxon>
        <taxon>Cirripedia</taxon>
        <taxon>Thoracica</taxon>
        <taxon>Thoracicalcarea</taxon>
        <taxon>Balanomorpha</taxon>
        <taxon>Balanoidea</taxon>
        <taxon>Balanidae</taxon>
        <taxon>Amphibalaninae</taxon>
        <taxon>Amphibalanus</taxon>
    </lineage>
</organism>
<dbReference type="GO" id="GO:0045944">
    <property type="term" value="P:positive regulation of transcription by RNA polymerase II"/>
    <property type="evidence" value="ECO:0007669"/>
    <property type="project" value="TreeGrafter"/>
</dbReference>